<accession>A0A915KJY9</accession>
<dbReference type="AlphaFoldDB" id="A0A915KJY9"/>
<organism evidence="1 2">
    <name type="scientific">Romanomermis culicivorax</name>
    <name type="common">Nematode worm</name>
    <dbReference type="NCBI Taxonomy" id="13658"/>
    <lineage>
        <taxon>Eukaryota</taxon>
        <taxon>Metazoa</taxon>
        <taxon>Ecdysozoa</taxon>
        <taxon>Nematoda</taxon>
        <taxon>Enoplea</taxon>
        <taxon>Dorylaimia</taxon>
        <taxon>Mermithida</taxon>
        <taxon>Mermithoidea</taxon>
        <taxon>Mermithidae</taxon>
        <taxon>Romanomermis</taxon>
    </lineage>
</organism>
<reference evidence="2" key="1">
    <citation type="submission" date="2022-11" db="UniProtKB">
        <authorList>
            <consortium name="WormBaseParasite"/>
        </authorList>
    </citation>
    <scope>IDENTIFICATION</scope>
</reference>
<keyword evidence="1" id="KW-1185">Reference proteome</keyword>
<evidence type="ECO:0000313" key="2">
    <source>
        <dbReference type="WBParaSite" id="nRc.2.0.1.t39140-RA"/>
    </source>
</evidence>
<sequence length="83" mass="9661">MTDFHQNLQNWQIFGASLQPITVLYTKLLSSSLEKWTETAFYSNLPFKIVREMSNKFRAAKKHSLYARKAQQITSAEARCAEF</sequence>
<dbReference type="Proteomes" id="UP000887565">
    <property type="component" value="Unplaced"/>
</dbReference>
<proteinExistence type="predicted"/>
<protein>
    <submittedName>
        <fullName evidence="2">Uncharacterized protein</fullName>
    </submittedName>
</protein>
<name>A0A915KJY9_ROMCU</name>
<evidence type="ECO:0000313" key="1">
    <source>
        <dbReference type="Proteomes" id="UP000887565"/>
    </source>
</evidence>
<dbReference type="WBParaSite" id="nRc.2.0.1.t39140-RA">
    <property type="protein sequence ID" value="nRc.2.0.1.t39140-RA"/>
    <property type="gene ID" value="nRc.2.0.1.g39140"/>
</dbReference>